<dbReference type="Proteomes" id="UP001066276">
    <property type="component" value="Chromosome 9"/>
</dbReference>
<gene>
    <name evidence="1" type="ORF">NDU88_003282</name>
</gene>
<proteinExistence type="predicted"/>
<evidence type="ECO:0008006" key="3">
    <source>
        <dbReference type="Google" id="ProtNLM"/>
    </source>
</evidence>
<protein>
    <recommendedName>
        <fullName evidence="3">Succinate dehydrogenase assembly factor 3, mitochondrial</fullName>
    </recommendedName>
</protein>
<name>A0AAV7MQA6_PLEWA</name>
<reference evidence="1" key="1">
    <citation type="journal article" date="2022" name="bioRxiv">
        <title>Sequencing and chromosome-scale assembly of the giantPleurodeles waltlgenome.</title>
        <authorList>
            <person name="Brown T."/>
            <person name="Elewa A."/>
            <person name="Iarovenko S."/>
            <person name="Subramanian E."/>
            <person name="Araus A.J."/>
            <person name="Petzold A."/>
            <person name="Susuki M."/>
            <person name="Suzuki K.-i.T."/>
            <person name="Hayashi T."/>
            <person name="Toyoda A."/>
            <person name="Oliveira C."/>
            <person name="Osipova E."/>
            <person name="Leigh N.D."/>
            <person name="Simon A."/>
            <person name="Yun M.H."/>
        </authorList>
    </citation>
    <scope>NUCLEOTIDE SEQUENCE</scope>
    <source>
        <strain evidence="1">20211129_DDA</strain>
        <tissue evidence="1">Liver</tissue>
    </source>
</reference>
<keyword evidence="2" id="KW-1185">Reference proteome</keyword>
<comment type="caution">
    <text evidence="1">The sequence shown here is derived from an EMBL/GenBank/DDBJ whole genome shotgun (WGS) entry which is preliminary data.</text>
</comment>
<accession>A0AAV7MQA6</accession>
<evidence type="ECO:0000313" key="1">
    <source>
        <dbReference type="EMBL" id="KAJ1105878.1"/>
    </source>
</evidence>
<organism evidence="1 2">
    <name type="scientific">Pleurodeles waltl</name>
    <name type="common">Iberian ribbed newt</name>
    <dbReference type="NCBI Taxonomy" id="8319"/>
    <lineage>
        <taxon>Eukaryota</taxon>
        <taxon>Metazoa</taxon>
        <taxon>Chordata</taxon>
        <taxon>Craniata</taxon>
        <taxon>Vertebrata</taxon>
        <taxon>Euteleostomi</taxon>
        <taxon>Amphibia</taxon>
        <taxon>Batrachia</taxon>
        <taxon>Caudata</taxon>
        <taxon>Salamandroidea</taxon>
        <taxon>Salamandridae</taxon>
        <taxon>Pleurodelinae</taxon>
        <taxon>Pleurodeles</taxon>
    </lineage>
</organism>
<sequence>MRNFLALHRPAAVIKESASAAGVRSPSARRSLQSSLDTWAAPLPVRGDGARRQRGDLMQLEDRLHPLDNEQGRGPEAYRQLLEVWEEYVVALEKLRCHDHVE</sequence>
<evidence type="ECO:0000313" key="2">
    <source>
        <dbReference type="Proteomes" id="UP001066276"/>
    </source>
</evidence>
<dbReference type="EMBL" id="JANPWB010000013">
    <property type="protein sequence ID" value="KAJ1105878.1"/>
    <property type="molecule type" value="Genomic_DNA"/>
</dbReference>
<dbReference type="AlphaFoldDB" id="A0AAV7MQA6"/>